<keyword evidence="2" id="KW-1185">Reference proteome</keyword>
<evidence type="ECO:0000313" key="2">
    <source>
        <dbReference type="Proteomes" id="UP000009183"/>
    </source>
</evidence>
<sequence>MTMHTWGSGCNCVYSMDASGFNSLLSDIIYHNSIYVPVNDISFCTTEQISGYMPQFCSNEMLIIAPCIVGVHVVINQVSIL</sequence>
<dbReference type="InParanoid" id="D7TEW3"/>
<evidence type="ECO:0000313" key="1">
    <source>
        <dbReference type="EMBL" id="CBI29036.3"/>
    </source>
</evidence>
<reference evidence="2" key="1">
    <citation type="journal article" date="2007" name="Nature">
        <title>The grapevine genome sequence suggests ancestral hexaploidization in major angiosperm phyla.</title>
        <authorList>
            <consortium name="The French-Italian Public Consortium for Grapevine Genome Characterization."/>
            <person name="Jaillon O."/>
            <person name="Aury J.-M."/>
            <person name="Noel B."/>
            <person name="Policriti A."/>
            <person name="Clepet C."/>
            <person name="Casagrande A."/>
            <person name="Choisne N."/>
            <person name="Aubourg S."/>
            <person name="Vitulo N."/>
            <person name="Jubin C."/>
            <person name="Vezzi A."/>
            <person name="Legeai F."/>
            <person name="Hugueney P."/>
            <person name="Dasilva C."/>
            <person name="Horner D."/>
            <person name="Mica E."/>
            <person name="Jublot D."/>
            <person name="Poulain J."/>
            <person name="Bruyere C."/>
            <person name="Billault A."/>
            <person name="Segurens B."/>
            <person name="Gouyvenoux M."/>
            <person name="Ugarte E."/>
            <person name="Cattonaro F."/>
            <person name="Anthouard V."/>
            <person name="Vico V."/>
            <person name="Del Fabbro C."/>
            <person name="Alaux M."/>
            <person name="Di Gaspero G."/>
            <person name="Dumas V."/>
            <person name="Felice N."/>
            <person name="Paillard S."/>
            <person name="Juman I."/>
            <person name="Moroldo M."/>
            <person name="Scalabrin S."/>
            <person name="Canaguier A."/>
            <person name="Le Clainche I."/>
            <person name="Malacrida G."/>
            <person name="Durand E."/>
            <person name="Pesole G."/>
            <person name="Laucou V."/>
            <person name="Chatelet P."/>
            <person name="Merdinoglu D."/>
            <person name="Delledonne M."/>
            <person name="Pezzotti M."/>
            <person name="Lecharny A."/>
            <person name="Scarpelli C."/>
            <person name="Artiguenave F."/>
            <person name="Pe M.E."/>
            <person name="Valle G."/>
            <person name="Morgante M."/>
            <person name="Caboche M."/>
            <person name="Adam-Blondon A.-F."/>
            <person name="Weissenbach J."/>
            <person name="Quetier F."/>
            <person name="Wincker P."/>
        </authorList>
    </citation>
    <scope>NUCLEOTIDE SEQUENCE [LARGE SCALE GENOMIC DNA]</scope>
    <source>
        <strain evidence="2">cv. Pinot noir / PN40024</strain>
    </source>
</reference>
<organism evidence="1 2">
    <name type="scientific">Vitis vinifera</name>
    <name type="common">Grape</name>
    <dbReference type="NCBI Taxonomy" id="29760"/>
    <lineage>
        <taxon>Eukaryota</taxon>
        <taxon>Viridiplantae</taxon>
        <taxon>Streptophyta</taxon>
        <taxon>Embryophyta</taxon>
        <taxon>Tracheophyta</taxon>
        <taxon>Spermatophyta</taxon>
        <taxon>Magnoliopsida</taxon>
        <taxon>eudicotyledons</taxon>
        <taxon>Gunneridae</taxon>
        <taxon>Pentapetalae</taxon>
        <taxon>rosids</taxon>
        <taxon>Vitales</taxon>
        <taxon>Vitaceae</taxon>
        <taxon>Viteae</taxon>
        <taxon>Vitis</taxon>
    </lineage>
</organism>
<dbReference type="HOGENOM" id="CLU_2578729_0_0_1"/>
<dbReference type="AlphaFoldDB" id="D7TEW3"/>
<protein>
    <submittedName>
        <fullName evidence="1">Uncharacterized protein</fullName>
    </submittedName>
</protein>
<dbReference type="EMBL" id="FN595766">
    <property type="protein sequence ID" value="CBI29036.3"/>
    <property type="molecule type" value="Genomic_DNA"/>
</dbReference>
<name>D7TEW3_VITVI</name>
<accession>D7TEW3</accession>
<dbReference type="PaxDb" id="29760-VIT_10s0042g00720.t01"/>
<proteinExistence type="predicted"/>
<dbReference type="Proteomes" id="UP000009183">
    <property type="component" value="Chromosome 10"/>
</dbReference>
<gene>
    <name evidence="1" type="ordered locus">VIT_10s0042g00720</name>
</gene>
<dbReference type="STRING" id="29760.D7TEW3"/>